<name>A0A813D797_POLGL</name>
<sequence>MHTLTRLRTTICMWMMLFVGFATLTAPALLPAPVTATVTRQTVVRLVVTLVPAALLIAARVQIPAQVPSTSFCVKSMKGWAIAADTGPSQEPSKKRPRATNKGVKAENLLTNIGRCLLSTTAVVRQVRGATIRTFLFLNEDLYTTAATAAGKAYAQLPAGKKPAPPYVYVAAALLLALSTDEQASPEARASAVKFCADKQSPASLLPYITVCRASRCYDKAHTRIELAVAPLHVMEMVFQYLTVTFVQHGAAELFGPAPRGPLERAIAQELDAMRNN</sequence>
<reference evidence="1" key="1">
    <citation type="submission" date="2021-02" db="EMBL/GenBank/DDBJ databases">
        <authorList>
            <person name="Dougan E. K."/>
            <person name="Rhodes N."/>
            <person name="Thang M."/>
            <person name="Chan C."/>
        </authorList>
    </citation>
    <scope>NUCLEOTIDE SEQUENCE</scope>
</reference>
<accession>A0A813D797</accession>
<organism evidence="1 2">
    <name type="scientific">Polarella glacialis</name>
    <name type="common">Dinoflagellate</name>
    <dbReference type="NCBI Taxonomy" id="89957"/>
    <lineage>
        <taxon>Eukaryota</taxon>
        <taxon>Sar</taxon>
        <taxon>Alveolata</taxon>
        <taxon>Dinophyceae</taxon>
        <taxon>Suessiales</taxon>
        <taxon>Suessiaceae</taxon>
        <taxon>Polarella</taxon>
    </lineage>
</organism>
<dbReference type="Proteomes" id="UP000654075">
    <property type="component" value="Unassembled WGS sequence"/>
</dbReference>
<protein>
    <submittedName>
        <fullName evidence="1">Uncharacterized protein</fullName>
    </submittedName>
</protein>
<evidence type="ECO:0000313" key="1">
    <source>
        <dbReference type="EMBL" id="CAE8582343.1"/>
    </source>
</evidence>
<dbReference type="AlphaFoldDB" id="A0A813D797"/>
<proteinExistence type="predicted"/>
<evidence type="ECO:0000313" key="2">
    <source>
        <dbReference type="Proteomes" id="UP000654075"/>
    </source>
</evidence>
<gene>
    <name evidence="1" type="ORF">PGLA1383_LOCUS1343</name>
</gene>
<dbReference type="EMBL" id="CAJNNV010000360">
    <property type="protein sequence ID" value="CAE8582343.1"/>
    <property type="molecule type" value="Genomic_DNA"/>
</dbReference>
<keyword evidence="2" id="KW-1185">Reference proteome</keyword>
<comment type="caution">
    <text evidence="1">The sequence shown here is derived from an EMBL/GenBank/DDBJ whole genome shotgun (WGS) entry which is preliminary data.</text>
</comment>